<feature type="region of interest" description="Disordered" evidence="2">
    <location>
        <begin position="431"/>
        <end position="456"/>
    </location>
</feature>
<dbReference type="InterPro" id="IPR036165">
    <property type="entry name" value="YefM-like_sf"/>
</dbReference>
<dbReference type="EMBL" id="PYUC01000001">
    <property type="protein sequence ID" value="PTB22433.1"/>
    <property type="molecule type" value="Genomic_DNA"/>
</dbReference>
<gene>
    <name evidence="3" type="ORF">C9I57_01180</name>
</gene>
<name>A0A2T3Y0Y6_9BURK</name>
<evidence type="ECO:0000313" key="3">
    <source>
        <dbReference type="EMBL" id="PTB22433.1"/>
    </source>
</evidence>
<evidence type="ECO:0000256" key="1">
    <source>
        <dbReference type="ARBA" id="ARBA00009981"/>
    </source>
</evidence>
<evidence type="ECO:0000313" key="4">
    <source>
        <dbReference type="Proteomes" id="UP000240638"/>
    </source>
</evidence>
<comment type="caution">
    <text evidence="3">The sequence shown here is derived from an EMBL/GenBank/DDBJ whole genome shotgun (WGS) entry which is preliminary data.</text>
</comment>
<evidence type="ECO:0000256" key="2">
    <source>
        <dbReference type="SAM" id="MobiDB-lite"/>
    </source>
</evidence>
<proteinExistence type="inferred from homology"/>
<organism evidence="3 4">
    <name type="scientific">Trinickia symbiotica</name>
    <dbReference type="NCBI Taxonomy" id="863227"/>
    <lineage>
        <taxon>Bacteria</taxon>
        <taxon>Pseudomonadati</taxon>
        <taxon>Pseudomonadota</taxon>
        <taxon>Betaproteobacteria</taxon>
        <taxon>Burkholderiales</taxon>
        <taxon>Burkholderiaceae</taxon>
        <taxon>Trinickia</taxon>
    </lineage>
</organism>
<comment type="similarity">
    <text evidence="1">Belongs to the phD/YefM antitoxin family.</text>
</comment>
<reference evidence="3 4" key="1">
    <citation type="submission" date="2018-03" db="EMBL/GenBank/DDBJ databases">
        <title>Whole genome analyses suggest that Burkholderia sensu lato contains two further novel genera in the rhizoxinica-symbiotica group Mycetohabitans gen. nov., and Trinickia gen. nov.: implications for the evolution of diazotrophy and nodulation in the Burkholderiaceae.</title>
        <authorList>
            <person name="Estrada De Los Santos P."/>
            <person name="Palmer M."/>
            <person name="Chavez-Ramirez B."/>
            <person name="Steenkamp E.T."/>
            <person name="Hirsch A.M."/>
            <person name="Manyaka P."/>
            <person name="Maluk M."/>
            <person name="Lafos M."/>
            <person name="Crook M."/>
            <person name="Gross E."/>
            <person name="Simon M.F."/>
            <person name="Bueno Dos Reis Junior F."/>
            <person name="Poole P.S."/>
            <person name="Venter S.N."/>
            <person name="James E.K."/>
        </authorList>
    </citation>
    <scope>NUCLEOTIDE SEQUENCE [LARGE SCALE GENOMIC DNA]</scope>
    <source>
        <strain evidence="3 4">JPY-366</strain>
    </source>
</reference>
<sequence length="554" mass="61397">MIRTVMERFVEHSPMAVMTRLVMQCALHAESIDDVVESDNAHEGEEVREQLMSLTVDAMAAMAGEARFSRVPSEGVLVEFAQVVATLHDRMSRVRSEWGRSLLRDSAELLFSAATSRSHAQTTTLNGFRLKVLDGSRMSAGMKCSPGPGGCVHENEPAEAGHGSMVADLRALPVYDPDLAMIVDLVPYERGQINEREFVGALMESVRPGELWILDGQFSVEATLSSWPRRGSAFIVSEHGCAPVYRALDDLQQKGLLDGGHVYEQSVALADEWDAMSVFRRIEWHRAGSDDGAGKVVSVLTNAPASQLDAVRIVQLASCRWREMLPLPVDPVRDFTPLLAEVPQRASLLAGAIVAMAYNVLSVTLRIVDDALALDERDLERLPSHIAAGVRSTYAGMMIALPPESWRRYDQLPATELDELLHRLAVHVDPRSERRKRRENKLSSKSQASMRAATVDSLLREEDETVSAHAFRLRTIAMATRDFSSNPSKALRHASDALVMVTRYNRPIALLISVEDWNRLLGEVREMSFTKLEFDYAGLTQMASVVALREPSLN</sequence>
<dbReference type="Proteomes" id="UP000240638">
    <property type="component" value="Unassembled WGS sequence"/>
</dbReference>
<dbReference type="AlphaFoldDB" id="A0A2T3Y0Y6"/>
<protein>
    <submittedName>
        <fullName evidence="3">Type II toxin-antitoxin system Phd/YefM family antitoxin</fullName>
    </submittedName>
</protein>
<dbReference type="SUPFAM" id="SSF143120">
    <property type="entry name" value="YefM-like"/>
    <property type="match status" value="1"/>
</dbReference>
<accession>A0A2T3Y0Y6</accession>